<reference evidence="2 3" key="2">
    <citation type="submission" date="2023-06" db="EMBL/GenBank/DDBJ databases">
        <authorList>
            <person name="Zeman M."/>
            <person name="Kubasova T."/>
            <person name="Jahodarova E."/>
            <person name="Nykrynova M."/>
            <person name="Rychlik I."/>
        </authorList>
    </citation>
    <scope>NUCLEOTIDE SEQUENCE [LARGE SCALE GENOMIC DNA]</scope>
    <source>
        <strain evidence="2 3">154_Feed</strain>
    </source>
</reference>
<feature type="domain" description="Transglutaminase-like" evidence="1">
    <location>
        <begin position="337"/>
        <end position="398"/>
    </location>
</feature>
<dbReference type="Pfam" id="PF01841">
    <property type="entry name" value="Transglut_core"/>
    <property type="match status" value="1"/>
</dbReference>
<gene>
    <name evidence="2" type="ORF">QUW28_06910</name>
</gene>
<reference evidence="3" key="1">
    <citation type="submission" date="2023-06" db="EMBL/GenBank/DDBJ databases">
        <title>Identification and characterization of horizontal gene transfer across gut microbiota members of farm animals based on homology search.</title>
        <authorList>
            <person name="Zeman M."/>
            <person name="Kubasova T."/>
            <person name="Jahodarova E."/>
            <person name="Nykrynova M."/>
            <person name="Rychlik I."/>
        </authorList>
    </citation>
    <scope>NUCLEOTIDE SEQUENCE [LARGE SCALE GENOMIC DNA]</scope>
    <source>
        <strain evidence="3">154_Feed</strain>
    </source>
</reference>
<sequence>MAVRFTYPDKEELVVEGPVGCTDVVSNDDYRFLDVGLPAEVARLKAAGYLEEARAECTRIIDSGVQPELEACLRAERHRMGRLARQFCVTRSQALRTLRVEWPDVSDDDLDRLVRTRRIDWRFIDGEQRFLNNFLDSLRVYPAEVPRLRPDAPYDLARRDAVLARMRDEGSVTCEITLRASIEVPGALPNEHVRAWLPLPAAAFQQSDIEILDATPGACVAPEHVPARTIYWESTERRSFEVSYRYRIRAPYVDTTAPAPSAHAVEDPDPAFTEADLAEERPHIRFTPYLAALTERLVAGVERPVDRARAIYDYITRNVDYRYQPAYAHLDDIADSCAKSLRGDCGVFALTFITMCRIAGIPARWQSGLYVASDHVGPHDWAQFYTQEYGWLWADCSFGSSARRTGDESRRLHHFGNLDPWRMVANAAFQAELTPASDGVRWDPFDNQMGEASVEGRGCDDCEMRRSIELVSLVEL</sequence>
<dbReference type="Proteomes" id="UP001529421">
    <property type="component" value="Unassembled WGS sequence"/>
</dbReference>
<dbReference type="RefSeq" id="WP_289545244.1">
    <property type="nucleotide sequence ID" value="NZ_JAUDDZ010000008.1"/>
</dbReference>
<protein>
    <submittedName>
        <fullName evidence="2">Transglutaminase-like domain-containing protein</fullName>
    </submittedName>
</protein>
<name>A0ABT7V9R6_9ACTN</name>
<dbReference type="InterPro" id="IPR002931">
    <property type="entry name" value="Transglutaminase-like"/>
</dbReference>
<dbReference type="Gene3D" id="3.10.620.30">
    <property type="match status" value="1"/>
</dbReference>
<comment type="caution">
    <text evidence="2">The sequence shown here is derived from an EMBL/GenBank/DDBJ whole genome shotgun (WGS) entry which is preliminary data.</text>
</comment>
<proteinExistence type="predicted"/>
<keyword evidence="3" id="KW-1185">Reference proteome</keyword>
<dbReference type="EMBL" id="JAUDDZ010000008">
    <property type="protein sequence ID" value="MDM8275221.1"/>
    <property type="molecule type" value="Genomic_DNA"/>
</dbReference>
<dbReference type="SUPFAM" id="SSF54001">
    <property type="entry name" value="Cysteine proteinases"/>
    <property type="match status" value="1"/>
</dbReference>
<evidence type="ECO:0000259" key="1">
    <source>
        <dbReference type="SMART" id="SM00460"/>
    </source>
</evidence>
<dbReference type="SMART" id="SM00460">
    <property type="entry name" value="TGc"/>
    <property type="match status" value="1"/>
</dbReference>
<evidence type="ECO:0000313" key="2">
    <source>
        <dbReference type="EMBL" id="MDM8275221.1"/>
    </source>
</evidence>
<dbReference type="PANTHER" id="PTHR38339:SF1">
    <property type="entry name" value="TRANSGLUTAMINASE-LIKE DOMAIN-CONTAINING PROTEIN"/>
    <property type="match status" value="1"/>
</dbReference>
<evidence type="ECO:0000313" key="3">
    <source>
        <dbReference type="Proteomes" id="UP001529421"/>
    </source>
</evidence>
<dbReference type="InterPro" id="IPR038765">
    <property type="entry name" value="Papain-like_cys_pep_sf"/>
</dbReference>
<dbReference type="PANTHER" id="PTHR38339">
    <property type="entry name" value="TRANSGLUTAMINASE DOMAIN PROTEIN"/>
    <property type="match status" value="1"/>
</dbReference>
<accession>A0ABT7V9R6</accession>
<organism evidence="2 3">
    <name type="scientific">Enorma phocaeensis</name>
    <dbReference type="NCBI Taxonomy" id="1871019"/>
    <lineage>
        <taxon>Bacteria</taxon>
        <taxon>Bacillati</taxon>
        <taxon>Actinomycetota</taxon>
        <taxon>Coriobacteriia</taxon>
        <taxon>Coriobacteriales</taxon>
        <taxon>Coriobacteriaceae</taxon>
        <taxon>Enorma</taxon>
    </lineage>
</organism>